<name>A0ABQ0GRG8_9PEZI</name>
<dbReference type="InterPro" id="IPR016169">
    <property type="entry name" value="FAD-bd_PCMH_sub2"/>
</dbReference>
<dbReference type="Gene3D" id="3.30.465.10">
    <property type="match status" value="1"/>
</dbReference>
<evidence type="ECO:0000256" key="4">
    <source>
        <dbReference type="ARBA" id="ARBA00023002"/>
    </source>
</evidence>
<sequence>MVSANSMIQALRASIPAGNLYVRGSAGYETVNNGYLSGLESDLKPLLIFQPASVAEVVTFVKVIKPFAEHIPFAIRGAGQQPLPGCANIDDGITLDLALLNSITLTNNNSVVQLGAGVRWGAVYETLDPLGLSVTGSRSAAGGVGGLALAGGLSFFSSSQGFICDNVVNFQVVLSSGKVVNANANENADLWVALRGGGNNLGIITRFDFRTFEQGLLWGGNVFYFGDSFPGQIEALVTELTKPNATDLTHLMISIGYSAAMAAAFGVPIMCLNQPYYTEAVENPPILEPFTNITPQVDALNSMALKSVAAAASEQTSAGQSQVRAAYINMAVKADVATLQAISEIYKAALPPVYGVAGATFSLTLQPFPVSLLAKSDAAGGNVLGLHAADGPIVSVLLLSYWTDRADDAAVISFMESALAEMRADATAKGTIIPYIYMNYAFTGQDVINSYGPANKAKLQAASKKYDPIGLFQKGVPGGFKLFD</sequence>
<keyword evidence="3" id="KW-0274">FAD</keyword>
<proteinExistence type="inferred from homology"/>
<dbReference type="GeneID" id="98181283"/>
<evidence type="ECO:0000313" key="6">
    <source>
        <dbReference type="EMBL" id="GAB1320331.1"/>
    </source>
</evidence>
<dbReference type="EMBL" id="BAAFSV010000006">
    <property type="protein sequence ID" value="GAB1320331.1"/>
    <property type="molecule type" value="Genomic_DNA"/>
</dbReference>
<keyword evidence="7" id="KW-1185">Reference proteome</keyword>
<evidence type="ECO:0000256" key="1">
    <source>
        <dbReference type="ARBA" id="ARBA00005466"/>
    </source>
</evidence>
<evidence type="ECO:0000259" key="5">
    <source>
        <dbReference type="PROSITE" id="PS51387"/>
    </source>
</evidence>
<dbReference type="Gene3D" id="3.40.462.20">
    <property type="match status" value="1"/>
</dbReference>
<reference evidence="6 7" key="1">
    <citation type="submission" date="2024-09" db="EMBL/GenBank/DDBJ databases">
        <title>Itraconazole resistance in Madurella fahalii resulting from another homologue of gene encoding cytochrome P450 14-alpha sterol demethylase (CYP51).</title>
        <authorList>
            <person name="Yoshioka I."/>
            <person name="Fahal A.H."/>
            <person name="Kaneko S."/>
            <person name="Yaguchi T."/>
        </authorList>
    </citation>
    <scope>NUCLEOTIDE SEQUENCE [LARGE SCALE GENOMIC DNA]</scope>
    <source>
        <strain evidence="6 7">IFM 68171</strain>
    </source>
</reference>
<dbReference type="PROSITE" id="PS51387">
    <property type="entry name" value="FAD_PCMH"/>
    <property type="match status" value="1"/>
</dbReference>
<gene>
    <name evidence="6" type="ORF">MFIFM68171_10541</name>
</gene>
<dbReference type="InterPro" id="IPR006094">
    <property type="entry name" value="Oxid_FAD_bind_N"/>
</dbReference>
<dbReference type="InterPro" id="IPR050416">
    <property type="entry name" value="FAD-linked_Oxidoreductase"/>
</dbReference>
<keyword evidence="4" id="KW-0560">Oxidoreductase</keyword>
<dbReference type="InterPro" id="IPR016167">
    <property type="entry name" value="FAD-bd_PCMH_sub1"/>
</dbReference>
<comment type="caution">
    <text evidence="6">The sequence shown here is derived from an EMBL/GenBank/DDBJ whole genome shotgun (WGS) entry which is preliminary data.</text>
</comment>
<dbReference type="Gene3D" id="3.30.43.10">
    <property type="entry name" value="Uridine Diphospho-n-acetylenolpyruvylglucosamine Reductase, domain 2"/>
    <property type="match status" value="1"/>
</dbReference>
<dbReference type="PANTHER" id="PTHR42973:SF22">
    <property type="entry name" value="FAD-BINDING PCMH-TYPE DOMAIN-CONTAINING PROTEIN-RELATED"/>
    <property type="match status" value="1"/>
</dbReference>
<dbReference type="RefSeq" id="XP_070922061.1">
    <property type="nucleotide sequence ID" value="XM_071065960.1"/>
</dbReference>
<accession>A0ABQ0GRG8</accession>
<feature type="domain" description="FAD-binding PCMH-type" evidence="5">
    <location>
        <begin position="41"/>
        <end position="214"/>
    </location>
</feature>
<evidence type="ECO:0000256" key="2">
    <source>
        <dbReference type="ARBA" id="ARBA00022630"/>
    </source>
</evidence>
<dbReference type="InterPro" id="IPR036318">
    <property type="entry name" value="FAD-bd_PCMH-like_sf"/>
</dbReference>
<keyword evidence="2" id="KW-0285">Flavoprotein</keyword>
<protein>
    <recommendedName>
        <fullName evidence="5">FAD-binding PCMH-type domain-containing protein</fullName>
    </recommendedName>
</protein>
<dbReference type="Pfam" id="PF01565">
    <property type="entry name" value="FAD_binding_4"/>
    <property type="match status" value="1"/>
</dbReference>
<organism evidence="6 7">
    <name type="scientific">Madurella fahalii</name>
    <dbReference type="NCBI Taxonomy" id="1157608"/>
    <lineage>
        <taxon>Eukaryota</taxon>
        <taxon>Fungi</taxon>
        <taxon>Dikarya</taxon>
        <taxon>Ascomycota</taxon>
        <taxon>Pezizomycotina</taxon>
        <taxon>Sordariomycetes</taxon>
        <taxon>Sordariomycetidae</taxon>
        <taxon>Sordariales</taxon>
        <taxon>Sordariales incertae sedis</taxon>
        <taxon>Madurella</taxon>
    </lineage>
</organism>
<dbReference type="SUPFAM" id="SSF56176">
    <property type="entry name" value="FAD-binding/transporter-associated domain-like"/>
    <property type="match status" value="1"/>
</dbReference>
<evidence type="ECO:0000313" key="7">
    <source>
        <dbReference type="Proteomes" id="UP001628179"/>
    </source>
</evidence>
<dbReference type="PANTHER" id="PTHR42973">
    <property type="entry name" value="BINDING OXIDOREDUCTASE, PUTATIVE (AFU_ORTHOLOGUE AFUA_1G17690)-RELATED"/>
    <property type="match status" value="1"/>
</dbReference>
<dbReference type="InterPro" id="IPR016166">
    <property type="entry name" value="FAD-bd_PCMH"/>
</dbReference>
<evidence type="ECO:0000256" key="3">
    <source>
        <dbReference type="ARBA" id="ARBA00022827"/>
    </source>
</evidence>
<dbReference type="Proteomes" id="UP001628179">
    <property type="component" value="Unassembled WGS sequence"/>
</dbReference>
<comment type="similarity">
    <text evidence="1">Belongs to the oxygen-dependent FAD-linked oxidoreductase family.</text>
</comment>